<dbReference type="InterPro" id="IPR044736">
    <property type="entry name" value="Gid1/RanBPM/SPLA_SPRY"/>
</dbReference>
<evidence type="ECO:0008006" key="5">
    <source>
        <dbReference type="Google" id="ProtNLM"/>
    </source>
</evidence>
<dbReference type="InterPro" id="IPR001870">
    <property type="entry name" value="B30.2/SPRY"/>
</dbReference>
<dbReference type="SMART" id="SM00449">
    <property type="entry name" value="SPRY"/>
    <property type="match status" value="1"/>
</dbReference>
<dbReference type="Pfam" id="PF10607">
    <property type="entry name" value="CTLH"/>
    <property type="match status" value="1"/>
</dbReference>
<reference evidence="3" key="1">
    <citation type="submission" date="2021-01" db="EMBL/GenBank/DDBJ databases">
        <authorList>
            <consortium name="Genoscope - CEA"/>
            <person name="William W."/>
        </authorList>
    </citation>
    <scope>NUCLEOTIDE SEQUENCE</scope>
</reference>
<dbReference type="AlphaFoldDB" id="A0A8S1ML31"/>
<evidence type="ECO:0000313" key="4">
    <source>
        <dbReference type="Proteomes" id="UP000692954"/>
    </source>
</evidence>
<organism evidence="3 4">
    <name type="scientific">Paramecium sonneborni</name>
    <dbReference type="NCBI Taxonomy" id="65129"/>
    <lineage>
        <taxon>Eukaryota</taxon>
        <taxon>Sar</taxon>
        <taxon>Alveolata</taxon>
        <taxon>Ciliophora</taxon>
        <taxon>Intramacronucleata</taxon>
        <taxon>Oligohymenophorea</taxon>
        <taxon>Peniculida</taxon>
        <taxon>Parameciidae</taxon>
        <taxon>Paramecium</taxon>
    </lineage>
</organism>
<dbReference type="PROSITE" id="PS50188">
    <property type="entry name" value="B302_SPRY"/>
    <property type="match status" value="1"/>
</dbReference>
<evidence type="ECO:0000313" key="3">
    <source>
        <dbReference type="EMBL" id="CAD8077675.1"/>
    </source>
</evidence>
<feature type="domain" description="CTLH" evidence="2">
    <location>
        <begin position="332"/>
        <end position="388"/>
    </location>
</feature>
<gene>
    <name evidence="3" type="ORF">PSON_ATCC_30995.1.T0360249</name>
</gene>
<feature type="domain" description="B30.2/SPRY" evidence="1">
    <location>
        <begin position="1"/>
        <end position="186"/>
    </location>
</feature>
<dbReference type="CDD" id="cd12885">
    <property type="entry name" value="SPRY_RanBP_like"/>
    <property type="match status" value="1"/>
</dbReference>
<dbReference type="PROSITE" id="PS50896">
    <property type="entry name" value="LISH"/>
    <property type="match status" value="1"/>
</dbReference>
<dbReference type="InterPro" id="IPR006594">
    <property type="entry name" value="LisH"/>
</dbReference>
<dbReference type="SMART" id="SM00757">
    <property type="entry name" value="CRA"/>
    <property type="match status" value="1"/>
</dbReference>
<evidence type="ECO:0000259" key="2">
    <source>
        <dbReference type="PROSITE" id="PS50897"/>
    </source>
</evidence>
<sequence>MQVEPYLNTIVKIADNRILTNAKLNRRKQQNILYDNDGLTMRYQPNQEVHELACIQTDQAITSSFYYFEVKILKLPEKDNVKKFLSIGLAYDNYPSNKPLGIIGASIGYQWDGIVKLKKQEIDLKLNPYKQEDIIGCGIYKQEIFFTFNGIRSLNTAKIDFKEALYPTVVCGDGVNLKFNLGATPMIYDYQKILQKEKNEIIQEIDKQDVSPYSLHLIIQEYLWSQGYLNSLKQFERESSLQENENMRLEKKQDEMIYEDEQQCDGDFKRKQSLQMTPMSALQRKLSGLQSPNFQQISSIERKVSGFYLDEQENNNELNQIAEQAFLKDQLVNQERIKIQILIREGKIGEVIDILQDMMPGFLKKDGIQQTLYSQYFIELMKKDKTQEAIVLGQIHLSQHLNFQVECVDEKLNPIKMKIENILGLICYDDISTSALRGLISQQQRERICDYINKSLLIELGYEDESALEICFKQLIQVCDQIQQRGLLGGHSVQFL</sequence>
<dbReference type="Proteomes" id="UP000692954">
    <property type="component" value="Unassembled WGS sequence"/>
</dbReference>
<dbReference type="Pfam" id="PF00622">
    <property type="entry name" value="SPRY"/>
    <property type="match status" value="1"/>
</dbReference>
<dbReference type="InterPro" id="IPR050618">
    <property type="entry name" value="Ubq-SigPath_Reg"/>
</dbReference>
<accession>A0A8S1ML31</accession>
<name>A0A8S1ML31_9CILI</name>
<keyword evidence="4" id="KW-1185">Reference proteome</keyword>
<dbReference type="PROSITE" id="PS50897">
    <property type="entry name" value="CTLH"/>
    <property type="match status" value="1"/>
</dbReference>
<dbReference type="InterPro" id="IPR006595">
    <property type="entry name" value="CTLH_C"/>
</dbReference>
<evidence type="ECO:0000259" key="1">
    <source>
        <dbReference type="PROSITE" id="PS50188"/>
    </source>
</evidence>
<comment type="caution">
    <text evidence="3">The sequence shown here is derived from an EMBL/GenBank/DDBJ whole genome shotgun (WGS) entry which is preliminary data.</text>
</comment>
<protein>
    <recommendedName>
        <fullName evidence="5">SPRY domain-containing protein</fullName>
    </recommendedName>
</protein>
<proteinExistence type="predicted"/>
<dbReference type="EMBL" id="CAJJDN010000036">
    <property type="protein sequence ID" value="CAD8077675.1"/>
    <property type="molecule type" value="Genomic_DNA"/>
</dbReference>
<dbReference type="InterPro" id="IPR024964">
    <property type="entry name" value="CTLH/CRA"/>
</dbReference>
<dbReference type="InterPro" id="IPR013144">
    <property type="entry name" value="CRA_dom"/>
</dbReference>
<dbReference type="InterPro" id="IPR003877">
    <property type="entry name" value="SPRY_dom"/>
</dbReference>
<dbReference type="PANTHER" id="PTHR12864">
    <property type="entry name" value="RAN BINDING PROTEIN 9-RELATED"/>
    <property type="match status" value="1"/>
</dbReference>
<dbReference type="SMART" id="SM00668">
    <property type="entry name" value="CTLH"/>
    <property type="match status" value="1"/>
</dbReference>
<dbReference type="OrthoDB" id="292319at2759"/>